<evidence type="ECO:0000313" key="9">
    <source>
        <dbReference type="EMBL" id="WHQ72005.1"/>
    </source>
</evidence>
<evidence type="ECO:0000256" key="6">
    <source>
        <dbReference type="ARBA" id="ARBA00023136"/>
    </source>
</evidence>
<keyword evidence="2 7" id="KW-0813">Transport</keyword>
<feature type="transmembrane region" description="Helical" evidence="7">
    <location>
        <begin position="136"/>
        <end position="162"/>
    </location>
</feature>
<dbReference type="InterPro" id="IPR035906">
    <property type="entry name" value="MetI-like_sf"/>
</dbReference>
<comment type="subcellular location">
    <subcellularLocation>
        <location evidence="1 7">Cell membrane</location>
        <topology evidence="1 7">Multi-pass membrane protein</topology>
    </subcellularLocation>
</comment>
<dbReference type="RefSeq" id="WP_283536115.1">
    <property type="nucleotide sequence ID" value="NZ_CP073633.1"/>
</dbReference>
<dbReference type="Pfam" id="PF00528">
    <property type="entry name" value="BPD_transp_1"/>
    <property type="match status" value="1"/>
</dbReference>
<gene>
    <name evidence="9" type="ORF">KEC54_10890</name>
</gene>
<feature type="transmembrane region" description="Helical" evidence="7">
    <location>
        <begin position="174"/>
        <end position="192"/>
    </location>
</feature>
<evidence type="ECO:0000259" key="8">
    <source>
        <dbReference type="PROSITE" id="PS50928"/>
    </source>
</evidence>
<dbReference type="PANTHER" id="PTHR43163">
    <property type="entry name" value="DIPEPTIDE TRANSPORT SYSTEM PERMEASE PROTEIN DPPB-RELATED"/>
    <property type="match status" value="1"/>
</dbReference>
<feature type="transmembrane region" description="Helical" evidence="7">
    <location>
        <begin position="104"/>
        <end position="124"/>
    </location>
</feature>
<evidence type="ECO:0000256" key="4">
    <source>
        <dbReference type="ARBA" id="ARBA00022692"/>
    </source>
</evidence>
<dbReference type="InterPro" id="IPR000515">
    <property type="entry name" value="MetI-like"/>
</dbReference>
<dbReference type="Proteomes" id="UP001223720">
    <property type="component" value="Chromosome"/>
</dbReference>
<dbReference type="GO" id="GO:0005886">
    <property type="term" value="C:plasma membrane"/>
    <property type="evidence" value="ECO:0007669"/>
    <property type="project" value="UniProtKB-SubCell"/>
</dbReference>
<keyword evidence="3" id="KW-1003">Cell membrane</keyword>
<evidence type="ECO:0000256" key="7">
    <source>
        <dbReference type="RuleBase" id="RU363032"/>
    </source>
</evidence>
<name>A0AAX3WMU3_METEX</name>
<keyword evidence="6 7" id="KW-0472">Membrane</keyword>
<keyword evidence="4 7" id="KW-0812">Transmembrane</keyword>
<evidence type="ECO:0000256" key="1">
    <source>
        <dbReference type="ARBA" id="ARBA00004651"/>
    </source>
</evidence>
<dbReference type="PANTHER" id="PTHR43163:SF6">
    <property type="entry name" value="DIPEPTIDE TRANSPORT SYSTEM PERMEASE PROTEIN DPPB-RELATED"/>
    <property type="match status" value="1"/>
</dbReference>
<feature type="transmembrane region" description="Helical" evidence="7">
    <location>
        <begin position="278"/>
        <end position="297"/>
    </location>
</feature>
<sequence>MTRLLLGRLVQAALVALVVGGLCFALVRVLPGDAAFRIAADRYGPDALTGQAAEAVRQELGLDRPWPEQMLRWFGELAQGHLGNSLVSGEPVSEELASQLGPSLWLAACALVLSLLIGLPLGLASGLRAGSGLDRLALIGAVALRALPPFVLGLVLMLVFSIRLEWLPPAGYGTWREMALPSLTLALGLAAVSSRVARDAVAAVGATTYYRFARLKGLPERAVLVRHGLRNAAIPVITYLGLQAVYLIEGVVVVESLFAYPGIGHALVHAVIARDVPMVQGAALVMGLMFVLLNLGVDLLCRLLDPRLGATR</sequence>
<keyword evidence="5 7" id="KW-1133">Transmembrane helix</keyword>
<accession>A0AAX3WMU3</accession>
<feature type="domain" description="ABC transmembrane type-1" evidence="8">
    <location>
        <begin position="100"/>
        <end position="301"/>
    </location>
</feature>
<proteinExistence type="inferred from homology"/>
<feature type="transmembrane region" description="Helical" evidence="7">
    <location>
        <begin position="236"/>
        <end position="258"/>
    </location>
</feature>
<evidence type="ECO:0000256" key="2">
    <source>
        <dbReference type="ARBA" id="ARBA00022448"/>
    </source>
</evidence>
<organism evidence="9 10">
    <name type="scientific">Methylorubrum extorquens</name>
    <name type="common">Methylobacterium dichloromethanicum</name>
    <name type="synonym">Methylobacterium extorquens</name>
    <dbReference type="NCBI Taxonomy" id="408"/>
    <lineage>
        <taxon>Bacteria</taxon>
        <taxon>Pseudomonadati</taxon>
        <taxon>Pseudomonadota</taxon>
        <taxon>Alphaproteobacteria</taxon>
        <taxon>Hyphomicrobiales</taxon>
        <taxon>Methylobacteriaceae</taxon>
        <taxon>Methylorubrum</taxon>
    </lineage>
</organism>
<evidence type="ECO:0000313" key="10">
    <source>
        <dbReference type="Proteomes" id="UP001223720"/>
    </source>
</evidence>
<reference evidence="9" key="1">
    <citation type="journal article" date="2022" name="Biotechnol. Bioprocess Eng.">
        <title>Pan-genome Analysis Reveals Comparative Genomic Features of Central Metabolic Pathways in Methylorubrum extorquens.</title>
        <authorList>
            <person name="Lee G.M."/>
            <person name="Scott-Nevros Z.K."/>
            <person name="Lee S.-M."/>
            <person name="Kim D."/>
        </authorList>
    </citation>
    <scope>NUCLEOTIDE SEQUENCE</scope>
    <source>
        <strain evidence="9">ATCC 55366</strain>
    </source>
</reference>
<protein>
    <submittedName>
        <fullName evidence="9">ABC transporter permease</fullName>
    </submittedName>
</protein>
<dbReference type="CDD" id="cd06261">
    <property type="entry name" value="TM_PBP2"/>
    <property type="match status" value="1"/>
</dbReference>
<dbReference type="AlphaFoldDB" id="A0AAX3WMU3"/>
<evidence type="ECO:0000256" key="5">
    <source>
        <dbReference type="ARBA" id="ARBA00022989"/>
    </source>
</evidence>
<comment type="similarity">
    <text evidence="7">Belongs to the binding-protein-dependent transport system permease family.</text>
</comment>
<dbReference type="Pfam" id="PF19300">
    <property type="entry name" value="BPD_transp_1_N"/>
    <property type="match status" value="1"/>
</dbReference>
<dbReference type="PROSITE" id="PS50928">
    <property type="entry name" value="ABC_TM1"/>
    <property type="match status" value="1"/>
</dbReference>
<dbReference type="EMBL" id="CP073633">
    <property type="protein sequence ID" value="WHQ72005.1"/>
    <property type="molecule type" value="Genomic_DNA"/>
</dbReference>
<evidence type="ECO:0000256" key="3">
    <source>
        <dbReference type="ARBA" id="ARBA00022475"/>
    </source>
</evidence>
<dbReference type="SUPFAM" id="SSF161098">
    <property type="entry name" value="MetI-like"/>
    <property type="match status" value="1"/>
</dbReference>
<dbReference type="InterPro" id="IPR045621">
    <property type="entry name" value="BPD_transp_1_N"/>
</dbReference>
<dbReference type="GO" id="GO:0071916">
    <property type="term" value="F:dipeptide transmembrane transporter activity"/>
    <property type="evidence" value="ECO:0007669"/>
    <property type="project" value="TreeGrafter"/>
</dbReference>
<dbReference type="Gene3D" id="1.10.3720.10">
    <property type="entry name" value="MetI-like"/>
    <property type="match status" value="1"/>
</dbReference>